<organism evidence="5 6">
    <name type="scientific">Amycolatopsis ultiminotia</name>
    <dbReference type="NCBI Taxonomy" id="543629"/>
    <lineage>
        <taxon>Bacteria</taxon>
        <taxon>Bacillati</taxon>
        <taxon>Actinomycetota</taxon>
        <taxon>Actinomycetes</taxon>
        <taxon>Pseudonocardiales</taxon>
        <taxon>Pseudonocardiaceae</taxon>
        <taxon>Amycolatopsis</taxon>
    </lineage>
</organism>
<gene>
    <name evidence="5" type="ORF">GCM10022222_50430</name>
</gene>
<dbReference type="Proteomes" id="UP001500689">
    <property type="component" value="Unassembled WGS sequence"/>
</dbReference>
<keyword evidence="2" id="KW-0175">Coiled coil</keyword>
<evidence type="ECO:0000313" key="5">
    <source>
        <dbReference type="EMBL" id="GAA3560580.1"/>
    </source>
</evidence>
<evidence type="ECO:0000256" key="1">
    <source>
        <dbReference type="ARBA" id="ARBA00010652"/>
    </source>
</evidence>
<sequence length="412" mass="42421">MSGNPLVATPESPSGATTDMGSSDHEPDNLNAQTSGAGIFNDVASTITDARAGDWGNLTLDAITDGLDLLGAAMDPLGALASAGVGWLIEHISFLKEGLDKLAGSPEAVTAKATTWANIAKQLEESANGYQQAAAKIRPDFQGKGGSAYQVAAAGYIATLKGASAQATGTSTGMQIAAALVGTERGIIRDLISAFVGELIVKGLAALAASWCTFGGTIAAFIADTVVEGGILAEKISGRIAKVVEQLDKLAQKAGKAKGAIEDASNALKKIGKGADKLTDKSVDVGAKAEQKGLDAKSAARDAGRSHVDESGTDKAERWKDATGAEPPDSLTQFAEPNRSALNLGKWKEADGDVPRWNHADTTGVVTEGRRQENEQLDRAHESAESYEKERESEEGGEEPAPAGGEGAGRPK</sequence>
<comment type="caution">
    <text evidence="5">The sequence shown here is derived from an EMBL/GenBank/DDBJ whole genome shotgun (WGS) entry which is preliminary data.</text>
</comment>
<evidence type="ECO:0000313" key="6">
    <source>
        <dbReference type="Proteomes" id="UP001500689"/>
    </source>
</evidence>
<protein>
    <recommendedName>
        <fullName evidence="4">PPE domain-containing protein</fullName>
    </recommendedName>
</protein>
<feature type="compositionally biased region" description="Basic and acidic residues" evidence="3">
    <location>
        <begin position="368"/>
        <end position="394"/>
    </location>
</feature>
<feature type="coiled-coil region" evidence="2">
    <location>
        <begin position="233"/>
        <end position="267"/>
    </location>
</feature>
<feature type="compositionally biased region" description="Basic and acidic residues" evidence="3">
    <location>
        <begin position="346"/>
        <end position="359"/>
    </location>
</feature>
<dbReference type="InterPro" id="IPR038332">
    <property type="entry name" value="PPE_sf"/>
</dbReference>
<dbReference type="SUPFAM" id="SSF140459">
    <property type="entry name" value="PE/PPE dimer-like"/>
    <property type="match status" value="1"/>
</dbReference>
<feature type="region of interest" description="Disordered" evidence="3">
    <location>
        <begin position="290"/>
        <end position="412"/>
    </location>
</feature>
<dbReference type="Gene3D" id="1.20.1260.20">
    <property type="entry name" value="PPE superfamily"/>
    <property type="match status" value="1"/>
</dbReference>
<feature type="compositionally biased region" description="Polar residues" evidence="3">
    <location>
        <begin position="11"/>
        <end position="21"/>
    </location>
</feature>
<evidence type="ECO:0000256" key="3">
    <source>
        <dbReference type="SAM" id="MobiDB-lite"/>
    </source>
</evidence>
<reference evidence="6" key="1">
    <citation type="journal article" date="2019" name="Int. J. Syst. Evol. Microbiol.">
        <title>The Global Catalogue of Microorganisms (GCM) 10K type strain sequencing project: providing services to taxonomists for standard genome sequencing and annotation.</title>
        <authorList>
            <consortium name="The Broad Institute Genomics Platform"/>
            <consortium name="The Broad Institute Genome Sequencing Center for Infectious Disease"/>
            <person name="Wu L."/>
            <person name="Ma J."/>
        </authorList>
    </citation>
    <scope>NUCLEOTIDE SEQUENCE [LARGE SCALE GENOMIC DNA]</scope>
    <source>
        <strain evidence="6">JCM 16898</strain>
    </source>
</reference>
<accession>A0ABP6X3W7</accession>
<evidence type="ECO:0000256" key="2">
    <source>
        <dbReference type="SAM" id="Coils"/>
    </source>
</evidence>
<proteinExistence type="inferred from homology"/>
<dbReference type="EMBL" id="BAAAZN010000011">
    <property type="protein sequence ID" value="GAA3560580.1"/>
    <property type="molecule type" value="Genomic_DNA"/>
</dbReference>
<evidence type="ECO:0000259" key="4">
    <source>
        <dbReference type="Pfam" id="PF00823"/>
    </source>
</evidence>
<feature type="region of interest" description="Disordered" evidence="3">
    <location>
        <begin position="1"/>
        <end position="35"/>
    </location>
</feature>
<dbReference type="InterPro" id="IPR000030">
    <property type="entry name" value="PPE_dom"/>
</dbReference>
<keyword evidence="6" id="KW-1185">Reference proteome</keyword>
<dbReference type="RefSeq" id="WP_344863965.1">
    <property type="nucleotide sequence ID" value="NZ_BAAAZN010000011.1"/>
</dbReference>
<feature type="compositionally biased region" description="Basic and acidic residues" evidence="3">
    <location>
        <begin position="290"/>
        <end position="323"/>
    </location>
</feature>
<comment type="similarity">
    <text evidence="1">Belongs to the mycobacterial PPE family.</text>
</comment>
<dbReference type="Pfam" id="PF00823">
    <property type="entry name" value="PPE"/>
    <property type="match status" value="1"/>
</dbReference>
<feature type="domain" description="PPE" evidence="4">
    <location>
        <begin position="106"/>
        <end position="179"/>
    </location>
</feature>
<name>A0ABP6X3W7_9PSEU</name>